<evidence type="ECO:0000256" key="2">
    <source>
        <dbReference type="ARBA" id="ARBA00010763"/>
    </source>
</evidence>
<dbReference type="InterPro" id="IPR001453">
    <property type="entry name" value="MoaB/Mog_dom"/>
</dbReference>
<keyword evidence="4" id="KW-0500">Molybdenum</keyword>
<comment type="similarity">
    <text evidence="2 4">Belongs to the MoeA family.</text>
</comment>
<feature type="domain" description="MoaB/Mog" evidence="5">
    <location>
        <begin position="175"/>
        <end position="314"/>
    </location>
</feature>
<dbReference type="Gene3D" id="2.40.340.10">
    <property type="entry name" value="MoeA, C-terminal, domain IV"/>
    <property type="match status" value="1"/>
</dbReference>
<comment type="pathway">
    <text evidence="4">Cofactor biosynthesis; molybdopterin biosynthesis.</text>
</comment>
<comment type="catalytic activity">
    <reaction evidence="3">
        <text>adenylyl-molybdopterin + molybdate = Mo-molybdopterin + AMP + H(+)</text>
        <dbReference type="Rhea" id="RHEA:35047"/>
        <dbReference type="ChEBI" id="CHEBI:15378"/>
        <dbReference type="ChEBI" id="CHEBI:36264"/>
        <dbReference type="ChEBI" id="CHEBI:62727"/>
        <dbReference type="ChEBI" id="CHEBI:71302"/>
        <dbReference type="ChEBI" id="CHEBI:456215"/>
        <dbReference type="EC" id="2.10.1.1"/>
    </reaction>
</comment>
<evidence type="ECO:0000313" key="7">
    <source>
        <dbReference type="Proteomes" id="UP000602442"/>
    </source>
</evidence>
<protein>
    <recommendedName>
        <fullName evidence="4">Molybdopterin molybdenumtransferase</fullName>
        <ecNumber evidence="4">2.10.1.1</ecNumber>
    </recommendedName>
</protein>
<dbReference type="SUPFAM" id="SSF53218">
    <property type="entry name" value="Molybdenum cofactor biosynthesis proteins"/>
    <property type="match status" value="1"/>
</dbReference>
<dbReference type="EC" id="2.10.1.1" evidence="4"/>
<keyword evidence="4" id="KW-0808">Transferase</keyword>
<dbReference type="Pfam" id="PF00994">
    <property type="entry name" value="MoCF_biosynth"/>
    <property type="match status" value="1"/>
</dbReference>
<keyword evidence="4" id="KW-0501">Molybdenum cofactor biosynthesis</keyword>
<dbReference type="Pfam" id="PF03453">
    <property type="entry name" value="MoeA_N"/>
    <property type="match status" value="1"/>
</dbReference>
<dbReference type="InterPro" id="IPR005110">
    <property type="entry name" value="MoeA_linker/N"/>
</dbReference>
<dbReference type="SMART" id="SM00852">
    <property type="entry name" value="MoCF_biosynth"/>
    <property type="match status" value="1"/>
</dbReference>
<dbReference type="CDD" id="cd00887">
    <property type="entry name" value="MoeA"/>
    <property type="match status" value="1"/>
</dbReference>
<evidence type="ECO:0000259" key="5">
    <source>
        <dbReference type="SMART" id="SM00852"/>
    </source>
</evidence>
<evidence type="ECO:0000256" key="4">
    <source>
        <dbReference type="RuleBase" id="RU365090"/>
    </source>
</evidence>
<comment type="caution">
    <text evidence="6">The sequence shown here is derived from an EMBL/GenBank/DDBJ whole genome shotgun (WGS) entry which is preliminary data.</text>
</comment>
<keyword evidence="4" id="KW-0479">Metal-binding</keyword>
<sequence>MIGFEEACDIILSRARPLSAEMVDLAHVHGRVLAQSVTAAVEYPPADVSAMDGYAVADADLATLPARLLVDGKVFPGASNETPLKVGSCRRIFTGGFVPAGADRVVMQENVETDGDFAIVSEFSPGSRNIRKQGFDFRRGDTLLRANIRLDHRAVVAAAGGDVSQFSCWRRPRLAVLATGDELTEPGTASTTPDTIPDSVSFGVAALAEHYGASIVSRCSLRDDLPQMERAAGKASNTADVVVVTGGASVGERDFAKMMFEPHGLELFFSKVAMKPGKPVWFGRVGNALVIGLPGNPVSAMVTARLLLAPLLLGLGGSDPQEALDSIECELNHDLSSSGERDVFHRAKLAHDRRVDIISSQDSAAQRALVDADLLLRAPAGSSFAKGEKIQAINF</sequence>
<proteinExistence type="inferred from homology"/>
<dbReference type="InterPro" id="IPR036688">
    <property type="entry name" value="MoeA_C_domain_IV_sf"/>
</dbReference>
<comment type="function">
    <text evidence="1 4">Catalyzes the insertion of molybdate into adenylated molybdopterin with the concomitant release of AMP.</text>
</comment>
<dbReference type="RefSeq" id="WP_197922392.1">
    <property type="nucleotide sequence ID" value="NZ_CAWPTA010000009.1"/>
</dbReference>
<name>A0ABS0N6L6_9SPHN</name>
<dbReference type="InterPro" id="IPR036425">
    <property type="entry name" value="MoaB/Mog-like_dom_sf"/>
</dbReference>
<organism evidence="6 7">
    <name type="scientific">Aurantiacibacter sediminis</name>
    <dbReference type="NCBI Taxonomy" id="2793064"/>
    <lineage>
        <taxon>Bacteria</taxon>
        <taxon>Pseudomonadati</taxon>
        <taxon>Pseudomonadota</taxon>
        <taxon>Alphaproteobacteria</taxon>
        <taxon>Sphingomonadales</taxon>
        <taxon>Erythrobacteraceae</taxon>
        <taxon>Aurantiacibacter</taxon>
    </lineage>
</organism>
<accession>A0ABS0N6L6</accession>
<dbReference type="EMBL" id="JAEANY010000004">
    <property type="protein sequence ID" value="MBH5323459.1"/>
    <property type="molecule type" value="Genomic_DNA"/>
</dbReference>
<dbReference type="SUPFAM" id="SSF63867">
    <property type="entry name" value="MoeA C-terminal domain-like"/>
    <property type="match status" value="1"/>
</dbReference>
<keyword evidence="7" id="KW-1185">Reference proteome</keyword>
<dbReference type="InterPro" id="IPR036135">
    <property type="entry name" value="MoeA_linker/N_sf"/>
</dbReference>
<comment type="cofactor">
    <cofactor evidence="4">
        <name>Mg(2+)</name>
        <dbReference type="ChEBI" id="CHEBI:18420"/>
    </cofactor>
</comment>
<dbReference type="SUPFAM" id="SSF63882">
    <property type="entry name" value="MoeA N-terminal region -like"/>
    <property type="match status" value="1"/>
</dbReference>
<gene>
    <name evidence="6" type="ORF">I5L03_12790</name>
</gene>
<dbReference type="Gene3D" id="3.90.105.10">
    <property type="entry name" value="Molybdopterin biosynthesis moea protein, domain 2"/>
    <property type="match status" value="1"/>
</dbReference>
<keyword evidence="4" id="KW-0460">Magnesium</keyword>
<evidence type="ECO:0000256" key="3">
    <source>
        <dbReference type="ARBA" id="ARBA00047317"/>
    </source>
</evidence>
<dbReference type="PANTHER" id="PTHR10192">
    <property type="entry name" value="MOLYBDOPTERIN BIOSYNTHESIS PROTEIN"/>
    <property type="match status" value="1"/>
</dbReference>
<dbReference type="PANTHER" id="PTHR10192:SF5">
    <property type="entry name" value="GEPHYRIN"/>
    <property type="match status" value="1"/>
</dbReference>
<dbReference type="Gene3D" id="3.40.980.10">
    <property type="entry name" value="MoaB/Mog-like domain"/>
    <property type="match status" value="1"/>
</dbReference>
<dbReference type="Proteomes" id="UP000602442">
    <property type="component" value="Unassembled WGS sequence"/>
</dbReference>
<evidence type="ECO:0000313" key="6">
    <source>
        <dbReference type="EMBL" id="MBH5323459.1"/>
    </source>
</evidence>
<dbReference type="Gene3D" id="2.170.190.11">
    <property type="entry name" value="Molybdopterin biosynthesis moea protein, domain 3"/>
    <property type="match status" value="1"/>
</dbReference>
<evidence type="ECO:0000256" key="1">
    <source>
        <dbReference type="ARBA" id="ARBA00002901"/>
    </source>
</evidence>
<dbReference type="InterPro" id="IPR038987">
    <property type="entry name" value="MoeA-like"/>
</dbReference>
<reference evidence="6 7" key="1">
    <citation type="submission" date="2020-11" db="EMBL/GenBank/DDBJ databases">
        <title>Erythrobacter sediminis sp. nov., a marine bacterium from a tidal flat of Garorim Bay.</title>
        <authorList>
            <person name="Kim D."/>
            <person name="Yoo Y."/>
            <person name="Kim J.-J."/>
        </authorList>
    </citation>
    <scope>NUCLEOTIDE SEQUENCE [LARGE SCALE GENOMIC DNA]</scope>
    <source>
        <strain evidence="6 7">JGD-13</strain>
    </source>
</reference>